<evidence type="ECO:0000313" key="2">
    <source>
        <dbReference type="Proteomes" id="UP000016231"/>
    </source>
</evidence>
<evidence type="ECO:0000313" key="1">
    <source>
        <dbReference type="EMBL" id="EEU32877.1"/>
    </source>
</evidence>
<sequence>MRYYRLENIYYFMVNDDFLYNEEIIGGTAISLKYKIYKIKDNKEFLFKSDNEELEEQCIGANGIYIHSYVKCYFNRDKIISIIIDKKGLEKIGFRVEYEIEGYSKIIKNQLVEVSMEEFCKIMKENTELFDISGNSPTQVIGYAAHELK</sequence>
<dbReference type="AlphaFoldDB" id="C7XPY4"/>
<dbReference type="RefSeq" id="WP_008799767.1">
    <property type="nucleotide sequence ID" value="NC_022196.1"/>
</dbReference>
<dbReference type="EMBL" id="CP003700">
    <property type="protein sequence ID" value="EEU32877.1"/>
    <property type="molecule type" value="Genomic_DNA"/>
</dbReference>
<dbReference type="OrthoDB" id="3035886at2"/>
<accession>C7XPY4</accession>
<reference evidence="1 2" key="1">
    <citation type="submission" date="2013-08" db="EMBL/GenBank/DDBJ databases">
        <title>The Genome Sequence of Fusobacterium sp. 3_1_36A2.</title>
        <authorList>
            <consortium name="The Broad Institute Genome Sequencing Platform"/>
            <person name="Earl A."/>
            <person name="Ward D."/>
            <person name="Feldgarden M."/>
            <person name="Gevers D."/>
            <person name="Strauss J."/>
            <person name="White A."/>
            <person name="Allen-Vercoe E."/>
            <person name="Walker B."/>
            <person name="Young S.K."/>
            <person name="Zeng Q."/>
            <person name="Gargeya S."/>
            <person name="Fitzgerald M."/>
            <person name="Haas B."/>
            <person name="Abouelleil A."/>
            <person name="Alvarado L."/>
            <person name="Arachchi H.M."/>
            <person name="Berlin A.M."/>
            <person name="Chapman S.B."/>
            <person name="Goldberg J."/>
            <person name="Griggs A."/>
            <person name="Gujja S."/>
            <person name="Hansen M."/>
            <person name="Howarth C."/>
            <person name="Imamovic A."/>
            <person name="Larimer J."/>
            <person name="McCowen C."/>
            <person name="Montmayeur A."/>
            <person name="Murphy C."/>
            <person name="Neiman D."/>
            <person name="Pearson M."/>
            <person name="Priest M."/>
            <person name="Roberts A."/>
            <person name="Saif S."/>
            <person name="Shea T."/>
            <person name="Sisk P."/>
            <person name="Sykes S."/>
            <person name="Wortman J."/>
            <person name="Nusbaum C."/>
            <person name="Birren B."/>
        </authorList>
    </citation>
    <scope>NUCLEOTIDE SEQUENCE [LARGE SCALE GENOMIC DNA]</scope>
    <source>
        <strain evidence="1 2">3_1_36A2</strain>
    </source>
</reference>
<dbReference type="KEGG" id="fnc:HMPREF0946_00950"/>
<protein>
    <submittedName>
        <fullName evidence="1">Uncharacterized protein</fullName>
    </submittedName>
</protein>
<dbReference type="HOGENOM" id="CLU_1746989_0_0_0"/>
<gene>
    <name evidence="1" type="ORF">HMPREF0946_00950</name>
</gene>
<proteinExistence type="predicted"/>
<dbReference type="STRING" id="469604.HMPREF0946_00950"/>
<organism evidence="1 2">
    <name type="scientific">Fusobacterium vincentii 3_1_36A2</name>
    <dbReference type="NCBI Taxonomy" id="469604"/>
    <lineage>
        <taxon>Bacteria</taxon>
        <taxon>Fusobacteriati</taxon>
        <taxon>Fusobacteriota</taxon>
        <taxon>Fusobacteriia</taxon>
        <taxon>Fusobacteriales</taxon>
        <taxon>Fusobacteriaceae</taxon>
        <taxon>Fusobacterium</taxon>
    </lineage>
</organism>
<name>C7XPY4_FUSVC</name>
<dbReference type="Proteomes" id="UP000016231">
    <property type="component" value="Chromosome"/>
</dbReference>